<reference evidence="3" key="1">
    <citation type="journal article" date="2019" name="Int. J. Syst. Evol. Microbiol.">
        <title>The Global Catalogue of Microorganisms (GCM) 10K type strain sequencing project: providing services to taxonomists for standard genome sequencing and annotation.</title>
        <authorList>
            <consortium name="The Broad Institute Genomics Platform"/>
            <consortium name="The Broad Institute Genome Sequencing Center for Infectious Disease"/>
            <person name="Wu L."/>
            <person name="Ma J."/>
        </authorList>
    </citation>
    <scope>NUCLEOTIDE SEQUENCE [LARGE SCALE GENOMIC DNA]</scope>
    <source>
        <strain evidence="3">CGMCC 4.7329</strain>
    </source>
</reference>
<keyword evidence="1" id="KW-0812">Transmembrane</keyword>
<feature type="transmembrane region" description="Helical" evidence="1">
    <location>
        <begin position="510"/>
        <end position="530"/>
    </location>
</feature>
<evidence type="ECO:0000313" key="3">
    <source>
        <dbReference type="Proteomes" id="UP000658127"/>
    </source>
</evidence>
<keyword evidence="1" id="KW-0472">Membrane</keyword>
<feature type="transmembrane region" description="Helical" evidence="1">
    <location>
        <begin position="303"/>
        <end position="320"/>
    </location>
</feature>
<feature type="transmembrane region" description="Helical" evidence="1">
    <location>
        <begin position="468"/>
        <end position="490"/>
    </location>
</feature>
<feature type="transmembrane region" description="Helical" evidence="1">
    <location>
        <begin position="394"/>
        <end position="415"/>
    </location>
</feature>
<feature type="transmembrane region" description="Helical" evidence="1">
    <location>
        <begin position="349"/>
        <end position="370"/>
    </location>
</feature>
<feature type="transmembrane region" description="Helical" evidence="1">
    <location>
        <begin position="244"/>
        <end position="265"/>
    </location>
</feature>
<evidence type="ECO:0000313" key="2">
    <source>
        <dbReference type="EMBL" id="GGN81181.1"/>
    </source>
</evidence>
<feature type="transmembrane region" description="Helical" evidence="1">
    <location>
        <begin position="165"/>
        <end position="186"/>
    </location>
</feature>
<feature type="transmembrane region" description="Helical" evidence="1">
    <location>
        <begin position="31"/>
        <end position="53"/>
    </location>
</feature>
<name>A0ABQ2KFF6_9NOCA</name>
<dbReference type="RefSeq" id="WP_189028590.1">
    <property type="nucleotide sequence ID" value="NZ_BMNE01000003.1"/>
</dbReference>
<dbReference type="EMBL" id="BMNE01000003">
    <property type="protein sequence ID" value="GGN81181.1"/>
    <property type="molecule type" value="Genomic_DNA"/>
</dbReference>
<keyword evidence="3" id="KW-1185">Reference proteome</keyword>
<accession>A0ABQ2KFF6</accession>
<keyword evidence="1" id="KW-1133">Transmembrane helix</keyword>
<comment type="caution">
    <text evidence="2">The sequence shown here is derived from an EMBL/GenBank/DDBJ whole genome shotgun (WGS) entry which is preliminary data.</text>
</comment>
<feature type="transmembrane region" description="Helical" evidence="1">
    <location>
        <begin position="435"/>
        <end position="456"/>
    </location>
</feature>
<feature type="transmembrane region" description="Helical" evidence="1">
    <location>
        <begin position="89"/>
        <end position="109"/>
    </location>
</feature>
<feature type="transmembrane region" description="Helical" evidence="1">
    <location>
        <begin position="198"/>
        <end position="217"/>
    </location>
</feature>
<gene>
    <name evidence="2" type="ORF">GCM10011610_31330</name>
</gene>
<evidence type="ECO:0000256" key="1">
    <source>
        <dbReference type="SAM" id="Phobius"/>
    </source>
</evidence>
<organism evidence="2 3">
    <name type="scientific">Nocardia rhizosphaerihabitans</name>
    <dbReference type="NCBI Taxonomy" id="1691570"/>
    <lineage>
        <taxon>Bacteria</taxon>
        <taxon>Bacillati</taxon>
        <taxon>Actinomycetota</taxon>
        <taxon>Actinomycetes</taxon>
        <taxon>Mycobacteriales</taxon>
        <taxon>Nocardiaceae</taxon>
        <taxon>Nocardia</taxon>
    </lineage>
</organism>
<dbReference type="Proteomes" id="UP000658127">
    <property type="component" value="Unassembled WGS sequence"/>
</dbReference>
<feature type="transmembrane region" description="Helical" evidence="1">
    <location>
        <begin position="136"/>
        <end position="159"/>
    </location>
</feature>
<proteinExistence type="predicted"/>
<sequence>MTTATSTAPNPATVGAATLLRFAIRRERWTVPWWLLGIGTLMVVQSVSSQGFYDSPAKLAQLRATMSANAAAIAMGGPTRLLDTIGGEIVFEIFAYLAIATALMNMFLIGRNTRSDEESGRAELIRSARVGRRAPMVAALGTALIADVAVAAVVGGAASITGLPIAGSILLGVTTGGVGLTFAAVTTVAAQVFENPRTVYGSVTALVAVAYILRAVGDVGPTAVSWLSPIGWGQRTFPYVEDRWWPVVLFVVVSLWLIAVAILLAEHRDFGAGLLRYRTGRASASRLLSSPLGLLWRLQRASVLAWCVGVFVLGVAYGSFADSIEQFLRDNPEIAAYLAGDAQDAVNSYLALTLSILALPTAAYGIAAVLRARGEESAGRTSVILAQPVGRTRWMIGNLAVAMTGSALVLIAGGLGEGLAYGVTVHDLTQAPRMALAAAAYVPALWVIVAVAAAALGWWPSVSATGAWIYFGYVVVATIFADAFDLPGWFGAASPLRHTALVPMDAVDPRALLALLAATAMVVGVGLVGFRRRDIEG</sequence>
<protein>
    <submittedName>
        <fullName evidence="2">Exporter of polyketide antibiotics</fullName>
    </submittedName>
</protein>